<dbReference type="PANTHER" id="PTHR15837:SF0">
    <property type="entry name" value="RAN GUANINE NUCLEOTIDE RELEASE FACTOR"/>
    <property type="match status" value="1"/>
</dbReference>
<sequence>MALRPRELFGGALSCAIPDGFADVSSFRQVPDNQEVFANALTDQCIIVELLQYEADVTDDNSAQFFFNEIASSNGCAPGDIAMLHTQVLPSGHPSAPRLQRASVTTIAAGDQRVAKFKEGEAAKNVVRVYIGNVSVTTDVVISVSAPLQISDLSSSRDAFQLENSAEVGAEIFKHVLESFTVHDWDLFM</sequence>
<dbReference type="GO" id="GO:0005634">
    <property type="term" value="C:nucleus"/>
    <property type="evidence" value="ECO:0007669"/>
    <property type="project" value="TreeGrafter"/>
</dbReference>
<dbReference type="InterPro" id="IPR007681">
    <property type="entry name" value="Mog1"/>
</dbReference>
<dbReference type="GO" id="GO:0005085">
    <property type="term" value="F:guanyl-nucleotide exchange factor activity"/>
    <property type="evidence" value="ECO:0007669"/>
    <property type="project" value="TreeGrafter"/>
</dbReference>
<name>A0AAD5MAD0_PYTIN</name>
<dbReference type="Proteomes" id="UP001209570">
    <property type="component" value="Unassembled WGS sequence"/>
</dbReference>
<dbReference type="EMBL" id="JAKCXM010000017">
    <property type="protein sequence ID" value="KAJ0407839.1"/>
    <property type="molecule type" value="Genomic_DNA"/>
</dbReference>
<keyword evidence="3" id="KW-0653">Protein transport</keyword>
<evidence type="ECO:0000256" key="1">
    <source>
        <dbReference type="ARBA" id="ARBA00010307"/>
    </source>
</evidence>
<organism evidence="4 5">
    <name type="scientific">Pythium insidiosum</name>
    <name type="common">Pythiosis disease agent</name>
    <dbReference type="NCBI Taxonomy" id="114742"/>
    <lineage>
        <taxon>Eukaryota</taxon>
        <taxon>Sar</taxon>
        <taxon>Stramenopiles</taxon>
        <taxon>Oomycota</taxon>
        <taxon>Peronosporomycetes</taxon>
        <taxon>Pythiales</taxon>
        <taxon>Pythiaceae</taxon>
        <taxon>Pythium</taxon>
    </lineage>
</organism>
<protein>
    <recommendedName>
        <fullName evidence="6">Mog1p/PsbP-like protein</fullName>
    </recommendedName>
</protein>
<dbReference type="SUPFAM" id="SSF55724">
    <property type="entry name" value="Mog1p/PsbP-like"/>
    <property type="match status" value="1"/>
</dbReference>
<comment type="similarity">
    <text evidence="1">Belongs to the MOG1 family.</text>
</comment>
<proteinExistence type="inferred from homology"/>
<dbReference type="AlphaFoldDB" id="A0AAD5MAD0"/>
<evidence type="ECO:0000313" key="5">
    <source>
        <dbReference type="Proteomes" id="UP001209570"/>
    </source>
</evidence>
<evidence type="ECO:0000256" key="2">
    <source>
        <dbReference type="ARBA" id="ARBA00022448"/>
    </source>
</evidence>
<dbReference type="Gene3D" id="3.40.1000.10">
    <property type="entry name" value="Mog1/PsbP, alpha/beta/alpha sandwich"/>
    <property type="match status" value="1"/>
</dbReference>
<evidence type="ECO:0008006" key="6">
    <source>
        <dbReference type="Google" id="ProtNLM"/>
    </source>
</evidence>
<accession>A0AAD5MAD0</accession>
<reference evidence="4" key="1">
    <citation type="submission" date="2021-12" db="EMBL/GenBank/DDBJ databases">
        <title>Prjna785345.</title>
        <authorList>
            <person name="Rujirawat T."/>
            <person name="Krajaejun T."/>
        </authorList>
    </citation>
    <scope>NUCLEOTIDE SEQUENCE</scope>
    <source>
        <strain evidence="4">Pi057C3</strain>
    </source>
</reference>
<keyword evidence="5" id="KW-1185">Reference proteome</keyword>
<keyword evidence="2" id="KW-0813">Transport</keyword>
<evidence type="ECO:0000313" key="4">
    <source>
        <dbReference type="EMBL" id="KAJ0407839.1"/>
    </source>
</evidence>
<dbReference type="Pfam" id="PF04603">
    <property type="entry name" value="Mog1"/>
    <property type="match status" value="1"/>
</dbReference>
<dbReference type="GO" id="GO:0031267">
    <property type="term" value="F:small GTPase binding"/>
    <property type="evidence" value="ECO:0007669"/>
    <property type="project" value="TreeGrafter"/>
</dbReference>
<dbReference type="GO" id="GO:0006606">
    <property type="term" value="P:protein import into nucleus"/>
    <property type="evidence" value="ECO:0007669"/>
    <property type="project" value="TreeGrafter"/>
</dbReference>
<dbReference type="InterPro" id="IPR016123">
    <property type="entry name" value="Mog1/PsbP_a/b/a-sand"/>
</dbReference>
<gene>
    <name evidence="4" type="ORF">P43SY_008300</name>
</gene>
<dbReference type="PANTHER" id="PTHR15837">
    <property type="entry name" value="RAN GUANINE NUCLEOTIDE RELEASE FACTOR"/>
    <property type="match status" value="1"/>
</dbReference>
<evidence type="ECO:0000256" key="3">
    <source>
        <dbReference type="ARBA" id="ARBA00022927"/>
    </source>
</evidence>
<comment type="caution">
    <text evidence="4">The sequence shown here is derived from an EMBL/GenBank/DDBJ whole genome shotgun (WGS) entry which is preliminary data.</text>
</comment>